<name>Q5VQS1_ORYSJ</name>
<organism evidence="1">
    <name type="scientific">Oryza sativa subsp. japonica</name>
    <name type="common">Rice</name>
    <dbReference type="NCBI Taxonomy" id="39947"/>
    <lineage>
        <taxon>Eukaryota</taxon>
        <taxon>Viridiplantae</taxon>
        <taxon>Streptophyta</taxon>
        <taxon>Embryophyta</taxon>
        <taxon>Tracheophyta</taxon>
        <taxon>Spermatophyta</taxon>
        <taxon>Magnoliopsida</taxon>
        <taxon>Liliopsida</taxon>
        <taxon>Poales</taxon>
        <taxon>Poaceae</taxon>
        <taxon>BOP clade</taxon>
        <taxon>Oryzoideae</taxon>
        <taxon>Oryzeae</taxon>
        <taxon>Oryzinae</taxon>
        <taxon>Oryza</taxon>
        <taxon>Oryza sativa</taxon>
    </lineage>
</organism>
<reference evidence="1" key="1">
    <citation type="journal article" date="2002" name="Nature">
        <title>The genome sequence and structure of rice chromosome 1.</title>
        <authorList>
            <person name="Sasaki T."/>
            <person name="Matsumoto T."/>
            <person name="Yamamoto K."/>
            <person name="Sakata K."/>
            <person name="Baba T."/>
            <person name="Katayose Y."/>
            <person name="Wu J."/>
            <person name="Niimura Y."/>
            <person name="Cheng Z."/>
            <person name="Nagamura Y."/>
            <person name="Antonio B.A."/>
            <person name="Kanamori H."/>
            <person name="Hosokawa S."/>
            <person name="Masukawa M."/>
            <person name="Arikawa K."/>
            <person name="Chiden Y."/>
            <person name="Hayashi M."/>
            <person name="Okamoto M."/>
            <person name="Ando T."/>
            <person name="Aoki H."/>
            <person name="Arita K."/>
            <person name="Hamada M."/>
            <person name="Harada C."/>
            <person name="Hijishita S."/>
            <person name="Honda M."/>
            <person name="Ichikawa Y."/>
            <person name="Idonuma A."/>
            <person name="Iijima M."/>
            <person name="Ikeda M."/>
            <person name="Ikeno M."/>
            <person name="Itoh S."/>
            <person name="Itoh T."/>
            <person name="Itoh Y."/>
            <person name="Itoh Y."/>
            <person name="Iwabuchi A."/>
            <person name="Kamiya K."/>
            <person name="Karasawa W."/>
            <person name="Katagiri S."/>
            <person name="Kikuta A."/>
            <person name="Kobayashi N."/>
            <person name="Kono I."/>
            <person name="Machita K."/>
            <person name="Maehara T."/>
            <person name="Mizuno H."/>
            <person name="Mizubayashi T."/>
            <person name="Mukai Y."/>
            <person name="Nagasaki H."/>
            <person name="Nakashima M."/>
            <person name="Nakama Y."/>
            <person name="Nakamichi Y."/>
            <person name="Nakamura M."/>
            <person name="Namiki N."/>
            <person name="Negishi M."/>
            <person name="Ohta I."/>
            <person name="Ono N."/>
            <person name="Saji S."/>
            <person name="Sakai K."/>
            <person name="Shibata M."/>
            <person name="Shimokawa T."/>
            <person name="Shomura A."/>
            <person name="Song J."/>
            <person name="Takazaki Y."/>
            <person name="Terasawa K."/>
            <person name="Tsuji K."/>
            <person name="Waki K."/>
            <person name="Yamagata H."/>
            <person name="Yamane H."/>
            <person name="Yoshiki S."/>
            <person name="Yoshihara R."/>
            <person name="Yukawa K."/>
            <person name="Zhong H."/>
            <person name="Iwama H."/>
            <person name="Endo T."/>
            <person name="Ito H."/>
            <person name="Hahn J.H."/>
            <person name="Kim H.I."/>
            <person name="Eun M.Y."/>
            <person name="Yano M."/>
            <person name="Jiang J."/>
            <person name="Gojobori T."/>
        </authorList>
    </citation>
    <scope>NUCLEOTIDE SEQUENCE [LARGE SCALE GENOMIC DNA]</scope>
</reference>
<gene>
    <name evidence="1" type="primary">P0425G02.16</name>
</gene>
<dbReference type="AlphaFoldDB" id="Q5VQS1"/>
<protein>
    <submittedName>
        <fullName evidence="1">Uncharacterized protein</fullName>
    </submittedName>
</protein>
<evidence type="ECO:0000313" key="1">
    <source>
        <dbReference type="EMBL" id="BAD68204.1"/>
    </source>
</evidence>
<dbReference type="EMBL" id="AP003247">
    <property type="protein sequence ID" value="BAD68204.1"/>
    <property type="molecule type" value="Genomic_DNA"/>
</dbReference>
<proteinExistence type="predicted"/>
<accession>Q5VQS1</accession>
<sequence>MGRHHLLLDAVLQAHVGGGSAPGAGLVAGDSSVMVSSEIFSCHDGATSAVHALLLAAASTMYGFADFNAPSTASA</sequence>
<dbReference type="Proteomes" id="UP000817658">
    <property type="component" value="Chromosome 1"/>
</dbReference>